<gene>
    <name evidence="2" type="ORF">PCON_04429</name>
</gene>
<dbReference type="Proteomes" id="UP000018144">
    <property type="component" value="Unassembled WGS sequence"/>
</dbReference>
<name>U4LJA6_PYROM</name>
<dbReference type="SUPFAM" id="SSF52935">
    <property type="entry name" value="PK C-terminal domain-like"/>
    <property type="match status" value="1"/>
</dbReference>
<keyword evidence="2" id="KW-0418">Kinase</keyword>
<feature type="domain" description="Pyruvate kinase C-terminal" evidence="1">
    <location>
        <begin position="29"/>
        <end position="119"/>
    </location>
</feature>
<evidence type="ECO:0000313" key="2">
    <source>
        <dbReference type="EMBL" id="CCX17425.1"/>
    </source>
</evidence>
<keyword evidence="3" id="KW-1185">Reference proteome</keyword>
<dbReference type="OrthoDB" id="108365at2759"/>
<evidence type="ECO:0000313" key="3">
    <source>
        <dbReference type="Proteomes" id="UP000018144"/>
    </source>
</evidence>
<proteinExistence type="predicted"/>
<dbReference type="eggNOG" id="KOG2323">
    <property type="taxonomic scope" value="Eukaryota"/>
</dbReference>
<reference evidence="2 3" key="1">
    <citation type="journal article" date="2013" name="PLoS Genet.">
        <title>The genome and development-dependent transcriptomes of Pyronema confluens: a window into fungal evolution.</title>
        <authorList>
            <person name="Traeger S."/>
            <person name="Altegoer F."/>
            <person name="Freitag M."/>
            <person name="Gabaldon T."/>
            <person name="Kempken F."/>
            <person name="Kumar A."/>
            <person name="Marcet-Houben M."/>
            <person name="Poggeler S."/>
            <person name="Stajich J.E."/>
            <person name="Nowrousian M."/>
        </authorList>
    </citation>
    <scope>NUCLEOTIDE SEQUENCE [LARGE SCALE GENOMIC DNA]</scope>
    <source>
        <strain evidence="3">CBS 100304</strain>
        <tissue evidence="2">Vegetative mycelium</tissue>
    </source>
</reference>
<organism evidence="2 3">
    <name type="scientific">Pyronema omphalodes (strain CBS 100304)</name>
    <name type="common">Pyronema confluens</name>
    <dbReference type="NCBI Taxonomy" id="1076935"/>
    <lineage>
        <taxon>Eukaryota</taxon>
        <taxon>Fungi</taxon>
        <taxon>Dikarya</taxon>
        <taxon>Ascomycota</taxon>
        <taxon>Pezizomycotina</taxon>
        <taxon>Pezizomycetes</taxon>
        <taxon>Pezizales</taxon>
        <taxon>Pyronemataceae</taxon>
        <taxon>Pyronema</taxon>
    </lineage>
</organism>
<dbReference type="InterPro" id="IPR036918">
    <property type="entry name" value="Pyrv_Knase_C_sf"/>
</dbReference>
<dbReference type="STRING" id="1076935.U4LJA6"/>
<dbReference type="Pfam" id="PF02887">
    <property type="entry name" value="PK_C"/>
    <property type="match status" value="1"/>
</dbReference>
<sequence>MEEDGRRCSEGTWVDGSSRNSGVADLAGYGSTALLISKFRPTCPIIRINRPAAAAARYSHLSCGVYLFHYPEFKPDFNQVIWQEDVDNLKPLKWGMQKAIELGVLTKRETVIAVQGAQGAQGWRGGLDHTNKFLRARRSGKLVILVLREGD</sequence>
<dbReference type="Gene3D" id="3.40.1380.20">
    <property type="entry name" value="Pyruvate kinase, C-terminal domain"/>
    <property type="match status" value="1"/>
</dbReference>
<dbReference type="EMBL" id="HF936646">
    <property type="protein sequence ID" value="CCX17425.1"/>
    <property type="molecule type" value="Genomic_DNA"/>
</dbReference>
<accession>U4LJA6</accession>
<evidence type="ECO:0000259" key="1">
    <source>
        <dbReference type="Pfam" id="PF02887"/>
    </source>
</evidence>
<dbReference type="AlphaFoldDB" id="U4LJA6"/>
<dbReference type="InterPro" id="IPR015795">
    <property type="entry name" value="Pyrv_Knase_C"/>
</dbReference>
<keyword evidence="2" id="KW-0808">Transferase</keyword>
<protein>
    <submittedName>
        <fullName evidence="2">Similar to Pyruvate kinase acc. no. P31865</fullName>
    </submittedName>
</protein>
<dbReference type="GO" id="GO:0016301">
    <property type="term" value="F:kinase activity"/>
    <property type="evidence" value="ECO:0007669"/>
    <property type="project" value="UniProtKB-KW"/>
</dbReference>
<keyword evidence="2" id="KW-0670">Pyruvate</keyword>